<dbReference type="KEGG" id="vg:4606080"/>
<dbReference type="GeneID" id="4606080"/>
<feature type="region of interest" description="Disordered" evidence="1">
    <location>
        <begin position="442"/>
        <end position="481"/>
    </location>
</feature>
<evidence type="ECO:0000313" key="2">
    <source>
        <dbReference type="EMBL" id="CAL92452.1"/>
    </source>
</evidence>
<name>A0ZYP3_9CAUD</name>
<sequence length="481" mass="51625">MPETASATGDLVKRREDLRVVEGVHDFDETHRVLLVEHGELLVEPLFTRLFGLDGFLRERVATPTTSRPIGLVELVTADALLHRGRVVGDVDVDAVRARDGVVGGVVEDSDVASCLIGAADPAVVVLDEGLVDVLSSEIARRALPELRRRRRRRRVHRRVAREALQRVSEVVAGDALRRVEPTPEVVVTVARMAFEPVADVGCGLDDRRRARAVLAVLDGDAQAVVGFGDVRDLELVQLGGAGAEVPAEGDKCLVANVARGVDHRLHMLLPSEHLTRVGRRVVGIRVASGHPRDRVRRLFAARRVSTEGAEALPVIPVGLFVVVGPLDPADDLLGRLTLLKGVSETPDLASHLDGTHENVAVVALREPAGAEQLHLTVGVEDGLSVGLGHLVALLTPLDVAVDRVPRLIGHTRGVYYWACKHHVWSPPRPYTILLTCPVINPSSEGSGQPRHEPRSAESSKLTPHTAIASSSPAAGTEVTA</sequence>
<keyword evidence="3" id="KW-1185">Reference proteome</keyword>
<protein>
    <submittedName>
        <fullName evidence="2">Uncharacterized protein</fullName>
    </submittedName>
</protein>
<evidence type="ECO:0000313" key="3">
    <source>
        <dbReference type="Proteomes" id="UP000002272"/>
    </source>
</evidence>
<accession>A0ZYP3</accession>
<dbReference type="Proteomes" id="UP000002272">
    <property type="component" value="Segment"/>
</dbReference>
<feature type="compositionally biased region" description="Polar residues" evidence="1">
    <location>
        <begin position="459"/>
        <end position="481"/>
    </location>
</feature>
<proteinExistence type="predicted"/>
<reference evidence="2 3" key="1">
    <citation type="journal article" date="2007" name="BMC Genomics">
        <title>Sequence analysis of an Archaeal virus isolated from a hypersaline lake in Inner Mongolia, China.</title>
        <authorList>
            <person name="Pagaling E."/>
            <person name="Haigh R."/>
            <person name="Grant W.D."/>
            <person name="Cowan D.A."/>
            <person name="Jones B.E."/>
            <person name="Ma Y."/>
            <person name="Ventosa A."/>
            <person name="Heaphy S."/>
        </authorList>
    </citation>
    <scope>NUCLEOTIDE SEQUENCE</scope>
</reference>
<dbReference type="RefSeq" id="YP_919057.1">
    <property type="nucleotide sequence ID" value="NC_008695.1"/>
</dbReference>
<organism evidence="2 3">
    <name type="scientific">Halorubrum virus BJ1</name>
    <dbReference type="NCBI Taxonomy" id="416419"/>
    <lineage>
        <taxon>Viruses</taxon>
        <taxon>Duplodnaviria</taxon>
        <taxon>Heunggongvirae</taxon>
        <taxon>Uroviricota</taxon>
        <taxon>Caudoviricetes</taxon>
        <taxon>Kirjokansivirales</taxon>
        <taxon>Graaviviridae</taxon>
        <taxon>Beejeyvirus</taxon>
        <taxon>Beejeyvirus bagaejinnorense</taxon>
        <taxon>Beejeyvirus BJ1</taxon>
    </lineage>
</organism>
<dbReference type="EMBL" id="AM419438">
    <property type="protein sequence ID" value="CAL92452.1"/>
    <property type="molecule type" value="Genomic_DNA"/>
</dbReference>
<evidence type="ECO:0000256" key="1">
    <source>
        <dbReference type="SAM" id="MobiDB-lite"/>
    </source>
</evidence>